<gene>
    <name evidence="1" type="ORF">T12_9873</name>
</gene>
<dbReference type="AlphaFoldDB" id="A0A0V0YQ41"/>
<feature type="non-terminal residue" evidence="1">
    <location>
        <position position="71"/>
    </location>
</feature>
<dbReference type="EMBL" id="JYDQ01003837">
    <property type="protein sequence ID" value="KRY02439.1"/>
    <property type="molecule type" value="Genomic_DNA"/>
</dbReference>
<dbReference type="Proteomes" id="UP000054783">
    <property type="component" value="Unassembled WGS sequence"/>
</dbReference>
<evidence type="ECO:0000313" key="2">
    <source>
        <dbReference type="Proteomes" id="UP000054783"/>
    </source>
</evidence>
<proteinExistence type="predicted"/>
<comment type="caution">
    <text evidence="1">The sequence shown here is derived from an EMBL/GenBank/DDBJ whole genome shotgun (WGS) entry which is preliminary data.</text>
</comment>
<evidence type="ECO:0000313" key="1">
    <source>
        <dbReference type="EMBL" id="KRY02439.1"/>
    </source>
</evidence>
<sequence length="71" mass="8045">MSCRREKGTAQIPYAPGKTEICRIPQCLQTYALLKVPWDVTTLGFSRLESDCFSANRRVLMEVVSRSPNPK</sequence>
<keyword evidence="2" id="KW-1185">Reference proteome</keyword>
<organism evidence="1 2">
    <name type="scientific">Trichinella patagoniensis</name>
    <dbReference type="NCBI Taxonomy" id="990121"/>
    <lineage>
        <taxon>Eukaryota</taxon>
        <taxon>Metazoa</taxon>
        <taxon>Ecdysozoa</taxon>
        <taxon>Nematoda</taxon>
        <taxon>Enoplea</taxon>
        <taxon>Dorylaimia</taxon>
        <taxon>Trichinellida</taxon>
        <taxon>Trichinellidae</taxon>
        <taxon>Trichinella</taxon>
    </lineage>
</organism>
<protein>
    <submittedName>
        <fullName evidence="1">Uncharacterized protein</fullName>
    </submittedName>
</protein>
<reference evidence="1 2" key="1">
    <citation type="submission" date="2015-01" db="EMBL/GenBank/DDBJ databases">
        <title>Evolution of Trichinella species and genotypes.</title>
        <authorList>
            <person name="Korhonen P.K."/>
            <person name="Edoardo P."/>
            <person name="Giuseppe L.R."/>
            <person name="Gasser R.B."/>
        </authorList>
    </citation>
    <scope>NUCLEOTIDE SEQUENCE [LARGE SCALE GENOMIC DNA]</scope>
    <source>
        <strain evidence="1">ISS2496</strain>
    </source>
</reference>
<name>A0A0V0YQ41_9BILA</name>
<accession>A0A0V0YQ41</accession>